<protein>
    <submittedName>
        <fullName evidence="5">Glycosyl transferase, group 2 family</fullName>
    </submittedName>
</protein>
<sequence length="386" mass="44236">MIFISGIIAALLWTAIFLIVYSYLLYPLLLVFLNKFHKPVESVLSSQLPNVSIIIAAYNEETVISQRVKNCLALDYPREQLEIIIASDGSDDQTNELVRKFEDQGVILFDYKERRGKVNVLNDTVPRAKHEILVFSDANTDFEKDALKKLVRHFQEPDIGCVCGQLKFVNALGSKTGELEGVYWRFETLLKKMEGNRGSLLGANGAIYAIRKSLFVFCPPDTIIEDFVIPMKILEEGHRVVYEPKALAIEEAAKHIVQEKKRRIRIGAGDFQSLALLKPLLNPKRGFSALAFWSHKVLRWFAPFFIIIAFITNIFLLSNPYYQVLFLLQCIFYISAFIGQVLNWAGVQIKFFSLCYYFISMNISLFLGFVRFVTGTQKVAWERTER</sequence>
<dbReference type="PANTHER" id="PTHR43630">
    <property type="entry name" value="POLY-BETA-1,6-N-ACETYL-D-GLUCOSAMINE SYNTHASE"/>
    <property type="match status" value="1"/>
</dbReference>
<dbReference type="Pfam" id="PF00535">
    <property type="entry name" value="Glycos_transf_2"/>
    <property type="match status" value="1"/>
</dbReference>
<feature type="domain" description="Glycosyltransferase 2-like" evidence="4">
    <location>
        <begin position="52"/>
        <end position="181"/>
    </location>
</feature>
<dbReference type="PANTHER" id="PTHR43630:SF1">
    <property type="entry name" value="POLY-BETA-1,6-N-ACETYL-D-GLUCOSAMINE SYNTHASE"/>
    <property type="match status" value="1"/>
</dbReference>
<name>A0A3B1D9I7_9ZZZZ</name>
<dbReference type="SUPFAM" id="SSF53448">
    <property type="entry name" value="Nucleotide-diphospho-sugar transferases"/>
    <property type="match status" value="1"/>
</dbReference>
<keyword evidence="3" id="KW-1133">Transmembrane helix</keyword>
<feature type="transmembrane region" description="Helical" evidence="3">
    <location>
        <begin position="297"/>
        <end position="316"/>
    </location>
</feature>
<feature type="transmembrane region" description="Helical" evidence="3">
    <location>
        <begin position="6"/>
        <end position="33"/>
    </location>
</feature>
<dbReference type="EMBL" id="UOGJ01000127">
    <property type="protein sequence ID" value="VAX37422.1"/>
    <property type="molecule type" value="Genomic_DNA"/>
</dbReference>
<organism evidence="5">
    <name type="scientific">hydrothermal vent metagenome</name>
    <dbReference type="NCBI Taxonomy" id="652676"/>
    <lineage>
        <taxon>unclassified sequences</taxon>
        <taxon>metagenomes</taxon>
        <taxon>ecological metagenomes</taxon>
    </lineage>
</organism>
<evidence type="ECO:0000256" key="2">
    <source>
        <dbReference type="ARBA" id="ARBA00022679"/>
    </source>
</evidence>
<feature type="transmembrane region" description="Helical" evidence="3">
    <location>
        <begin position="354"/>
        <end position="373"/>
    </location>
</feature>
<keyword evidence="3" id="KW-0472">Membrane</keyword>
<dbReference type="InterPro" id="IPR029044">
    <property type="entry name" value="Nucleotide-diphossugar_trans"/>
</dbReference>
<proteinExistence type="predicted"/>
<reference evidence="5" key="1">
    <citation type="submission" date="2018-06" db="EMBL/GenBank/DDBJ databases">
        <authorList>
            <person name="Zhirakovskaya E."/>
        </authorList>
    </citation>
    <scope>NUCLEOTIDE SEQUENCE</scope>
</reference>
<keyword evidence="3" id="KW-0812">Transmembrane</keyword>
<evidence type="ECO:0000256" key="1">
    <source>
        <dbReference type="ARBA" id="ARBA00022676"/>
    </source>
</evidence>
<keyword evidence="2 5" id="KW-0808">Transferase</keyword>
<gene>
    <name evidence="5" type="ORF">MNBD_UNCLBAC01-934</name>
</gene>
<evidence type="ECO:0000259" key="4">
    <source>
        <dbReference type="Pfam" id="PF00535"/>
    </source>
</evidence>
<dbReference type="CDD" id="cd06439">
    <property type="entry name" value="CESA_like_1"/>
    <property type="match status" value="1"/>
</dbReference>
<dbReference type="GO" id="GO:0016757">
    <property type="term" value="F:glycosyltransferase activity"/>
    <property type="evidence" value="ECO:0007669"/>
    <property type="project" value="UniProtKB-KW"/>
</dbReference>
<evidence type="ECO:0000313" key="5">
    <source>
        <dbReference type="EMBL" id="VAX37422.1"/>
    </source>
</evidence>
<dbReference type="Gene3D" id="3.90.550.10">
    <property type="entry name" value="Spore Coat Polysaccharide Biosynthesis Protein SpsA, Chain A"/>
    <property type="match status" value="1"/>
</dbReference>
<feature type="transmembrane region" description="Helical" evidence="3">
    <location>
        <begin position="322"/>
        <end position="342"/>
    </location>
</feature>
<dbReference type="InterPro" id="IPR001173">
    <property type="entry name" value="Glyco_trans_2-like"/>
</dbReference>
<keyword evidence="1" id="KW-0328">Glycosyltransferase</keyword>
<accession>A0A3B1D9I7</accession>
<evidence type="ECO:0000256" key="3">
    <source>
        <dbReference type="SAM" id="Phobius"/>
    </source>
</evidence>
<dbReference type="AlphaFoldDB" id="A0A3B1D9I7"/>